<proteinExistence type="predicted"/>
<evidence type="ECO:0000313" key="1">
    <source>
        <dbReference type="EMBL" id="RRV08808.1"/>
    </source>
</evidence>
<sequence length="78" mass="8763">MSVAKRTPPQRPQQPGRLNHCIPPEPYLVCIKSSCSVPEKMHAQKVLKEHGLVGARYPRRMAEVPEAVRPYFEAVAAE</sequence>
<comment type="caution">
    <text evidence="1">The sequence shown here is derived from an EMBL/GenBank/DDBJ whole genome shotgun (WGS) entry which is preliminary data.</text>
</comment>
<dbReference type="RefSeq" id="WP_125877950.1">
    <property type="nucleotide sequence ID" value="NZ_RHQL01000010.1"/>
</dbReference>
<protein>
    <submittedName>
        <fullName evidence="1">Uncharacterized protein</fullName>
    </submittedName>
</protein>
<dbReference type="AlphaFoldDB" id="A0A3R8U9P2"/>
<accession>A0A3R8U9P2</accession>
<dbReference type="Proteomes" id="UP000276506">
    <property type="component" value="Unassembled WGS sequence"/>
</dbReference>
<evidence type="ECO:0000313" key="2">
    <source>
        <dbReference type="Proteomes" id="UP000276506"/>
    </source>
</evidence>
<name>A0A3R8U9P2_9GAMM</name>
<dbReference type="EMBL" id="RHQL01000010">
    <property type="protein sequence ID" value="RRV08808.1"/>
    <property type="molecule type" value="Genomic_DNA"/>
</dbReference>
<organism evidence="1 2">
    <name type="scientific">Stutzerimonas xanthomarina</name>
    <dbReference type="NCBI Taxonomy" id="271420"/>
    <lineage>
        <taxon>Bacteria</taxon>
        <taxon>Pseudomonadati</taxon>
        <taxon>Pseudomonadota</taxon>
        <taxon>Gammaproteobacteria</taxon>
        <taxon>Pseudomonadales</taxon>
        <taxon>Pseudomonadaceae</taxon>
        <taxon>Stutzerimonas</taxon>
    </lineage>
</organism>
<reference evidence="1 2" key="1">
    <citation type="submission" date="2018-10" db="EMBL/GenBank/DDBJ databases">
        <title>Transmission dynamics of multidrug resistant bacteria on intensive care unit surfaces.</title>
        <authorList>
            <person name="D'Souza A.W."/>
            <person name="Potter R.F."/>
            <person name="Wallace M."/>
            <person name="Shupe A."/>
            <person name="Patel S."/>
            <person name="Sun S."/>
            <person name="Gul D."/>
            <person name="Kwon J.H."/>
            <person name="Andleeb S."/>
            <person name="Burnham C.-A.D."/>
            <person name="Dantas G."/>
        </authorList>
    </citation>
    <scope>NUCLEOTIDE SEQUENCE [LARGE SCALE GENOMIC DNA]</scope>
    <source>
        <strain evidence="1 2">PX_177</strain>
    </source>
</reference>
<gene>
    <name evidence="1" type="ORF">EGJ28_16200</name>
</gene>